<dbReference type="InterPro" id="IPR017853">
    <property type="entry name" value="GH"/>
</dbReference>
<keyword evidence="8" id="KW-1185">Reference proteome</keyword>
<sequence length="743" mass="81501">MIRLRKCAVWATLLAISGAVSAQQNVAQQNGPAPSAEGRRTIHVQGTDATEAKIGQLIKEMTLEEKVNMIHASSSFTSGGVPRLGIPELVTSDGPHGVRLEHGRGWDDSQVHVFDSATYFPVGVCLAATWNPHLGFLQGSALGAESNARGKDVQLGPGINIIRTPLNGRNFEYMSEDPYLISRMVVGEIKGMQSQGISACVKHYLANNQEINRSHIDVEMSERALREIYLPGFKAAITEGGANTIMGAYNKFRGQFCTENAYLIDTILKKEWGFKGIVISDWGAVHNTMEALENGTDLEMGTDLDMLPNPDYHKFFMGDTVLTLVRNGVVSQELVDDKVRRILRIMFKTRMMDHGRQKGSFDTREHQEVARKVAEEGIVLLKNDTHILPLDAHTVHTVAVIGANAGRLNAQGGGSSQVRSLYEITPLQGLKNLVGAQVKLTYAQGYTIARGAQADPALIAQAAEAAAHADVAIIVGGWTHGYDYAIWKDNAYDAEDVDKPNMDMPFGQDELIRAVVKANPRTVVVLMGGGPIDMTRWETTVPGILQAWYPGLEGGTALAKILFGEVNPSGKLPMSFPRKLEDVPAQKLGEYPGDGTTVRYNDGIYVGYRYYDTYKVAPLFPFGHGLSYTTFGYSDLSVVPAGKDQVTVRFTVRNTGKRAGSEVAQVYVHEEKCSVDRPEKELKSFEKVYLEPGASKVVTLTLNKDAFQYYSEAKHKWVLEPGRFDFLVGSSSRDIRLQGNLGL</sequence>
<dbReference type="InterPro" id="IPR036881">
    <property type="entry name" value="Glyco_hydro_3_C_sf"/>
</dbReference>
<feature type="chain" id="PRO_5020391683" evidence="5">
    <location>
        <begin position="23"/>
        <end position="743"/>
    </location>
</feature>
<evidence type="ECO:0000313" key="8">
    <source>
        <dbReference type="Proteomes" id="UP000294498"/>
    </source>
</evidence>
<evidence type="ECO:0000256" key="5">
    <source>
        <dbReference type="SAM" id="SignalP"/>
    </source>
</evidence>
<keyword evidence="2 4" id="KW-0378">Hydrolase</keyword>
<evidence type="ECO:0000259" key="6">
    <source>
        <dbReference type="SMART" id="SM01217"/>
    </source>
</evidence>
<comment type="similarity">
    <text evidence="1 4">Belongs to the glycosyl hydrolase 3 family.</text>
</comment>
<dbReference type="AlphaFoldDB" id="A0A4R8DH14"/>
<dbReference type="GO" id="GO:0005975">
    <property type="term" value="P:carbohydrate metabolic process"/>
    <property type="evidence" value="ECO:0007669"/>
    <property type="project" value="InterPro"/>
</dbReference>
<evidence type="ECO:0000256" key="2">
    <source>
        <dbReference type="ARBA" id="ARBA00022801"/>
    </source>
</evidence>
<accession>A0A4R8DH14</accession>
<dbReference type="InterPro" id="IPR026891">
    <property type="entry name" value="Fn3-like"/>
</dbReference>
<dbReference type="FunFam" id="2.60.40.10:FF:000495">
    <property type="entry name" value="Periplasmic beta-glucosidase"/>
    <property type="match status" value="1"/>
</dbReference>
<evidence type="ECO:0000313" key="7">
    <source>
        <dbReference type="EMBL" id="TDW96777.1"/>
    </source>
</evidence>
<dbReference type="InterPro" id="IPR001764">
    <property type="entry name" value="Glyco_hydro_3_N"/>
</dbReference>
<dbReference type="SUPFAM" id="SSF51445">
    <property type="entry name" value="(Trans)glycosidases"/>
    <property type="match status" value="1"/>
</dbReference>
<keyword evidence="4" id="KW-0326">Glycosidase</keyword>
<dbReference type="InterPro" id="IPR019800">
    <property type="entry name" value="Glyco_hydro_3_AS"/>
</dbReference>
<dbReference type="GO" id="GO:0008422">
    <property type="term" value="F:beta-glucosidase activity"/>
    <property type="evidence" value="ECO:0007669"/>
    <property type="project" value="UniProtKB-ARBA"/>
</dbReference>
<dbReference type="PROSITE" id="PS00775">
    <property type="entry name" value="GLYCOSYL_HYDROL_F3"/>
    <property type="match status" value="1"/>
</dbReference>
<name>A0A4R8DH14_9BACT</name>
<protein>
    <submittedName>
        <fullName evidence="7">Beta-glucosidase</fullName>
    </submittedName>
</protein>
<dbReference type="PRINTS" id="PR00133">
    <property type="entry name" value="GLHYDRLASE3"/>
</dbReference>
<gene>
    <name evidence="7" type="ORF">EDB95_4613</name>
</gene>
<evidence type="ECO:0000256" key="3">
    <source>
        <dbReference type="ARBA" id="ARBA00023277"/>
    </source>
</evidence>
<dbReference type="Pfam" id="PF01915">
    <property type="entry name" value="Glyco_hydro_3_C"/>
    <property type="match status" value="1"/>
</dbReference>
<feature type="domain" description="Fibronectin type III-like" evidence="6">
    <location>
        <begin position="662"/>
        <end position="732"/>
    </location>
</feature>
<comment type="caution">
    <text evidence="7">The sequence shown here is derived from an EMBL/GenBank/DDBJ whole genome shotgun (WGS) entry which is preliminary data.</text>
</comment>
<dbReference type="PANTHER" id="PTHR42715">
    <property type="entry name" value="BETA-GLUCOSIDASE"/>
    <property type="match status" value="1"/>
</dbReference>
<dbReference type="PANTHER" id="PTHR42715:SF10">
    <property type="entry name" value="BETA-GLUCOSIDASE"/>
    <property type="match status" value="1"/>
</dbReference>
<dbReference type="OrthoDB" id="721009at2"/>
<dbReference type="EMBL" id="SODV01000002">
    <property type="protein sequence ID" value="TDW96777.1"/>
    <property type="molecule type" value="Genomic_DNA"/>
</dbReference>
<reference evidence="7 8" key="1">
    <citation type="submission" date="2019-03" db="EMBL/GenBank/DDBJ databases">
        <title>Genomic Encyclopedia of Type Strains, Phase IV (KMG-IV): sequencing the most valuable type-strain genomes for metagenomic binning, comparative biology and taxonomic classification.</title>
        <authorList>
            <person name="Goeker M."/>
        </authorList>
    </citation>
    <scope>NUCLEOTIDE SEQUENCE [LARGE SCALE GENOMIC DNA]</scope>
    <source>
        <strain evidence="7 8">DSM 100059</strain>
    </source>
</reference>
<dbReference type="Proteomes" id="UP000294498">
    <property type="component" value="Unassembled WGS sequence"/>
</dbReference>
<dbReference type="Pfam" id="PF00933">
    <property type="entry name" value="Glyco_hydro_3"/>
    <property type="match status" value="1"/>
</dbReference>
<keyword evidence="5" id="KW-0732">Signal</keyword>
<dbReference type="SUPFAM" id="SSF52279">
    <property type="entry name" value="Beta-D-glucan exohydrolase, C-terminal domain"/>
    <property type="match status" value="1"/>
</dbReference>
<evidence type="ECO:0000256" key="4">
    <source>
        <dbReference type="RuleBase" id="RU361161"/>
    </source>
</evidence>
<evidence type="ECO:0000256" key="1">
    <source>
        <dbReference type="ARBA" id="ARBA00005336"/>
    </source>
</evidence>
<dbReference type="InterPro" id="IPR013783">
    <property type="entry name" value="Ig-like_fold"/>
</dbReference>
<dbReference type="Gene3D" id="3.40.50.1700">
    <property type="entry name" value="Glycoside hydrolase family 3 C-terminal domain"/>
    <property type="match status" value="1"/>
</dbReference>
<dbReference type="InterPro" id="IPR050288">
    <property type="entry name" value="Cellulose_deg_GH3"/>
</dbReference>
<dbReference type="InterPro" id="IPR036962">
    <property type="entry name" value="Glyco_hydro_3_N_sf"/>
</dbReference>
<keyword evidence="3" id="KW-0119">Carbohydrate metabolism</keyword>
<dbReference type="Gene3D" id="2.60.40.10">
    <property type="entry name" value="Immunoglobulins"/>
    <property type="match status" value="1"/>
</dbReference>
<dbReference type="Gene3D" id="3.20.20.300">
    <property type="entry name" value="Glycoside hydrolase, family 3, N-terminal domain"/>
    <property type="match status" value="1"/>
</dbReference>
<feature type="signal peptide" evidence="5">
    <location>
        <begin position="1"/>
        <end position="22"/>
    </location>
</feature>
<dbReference type="SMART" id="SM01217">
    <property type="entry name" value="Fn3_like"/>
    <property type="match status" value="1"/>
</dbReference>
<dbReference type="InterPro" id="IPR002772">
    <property type="entry name" value="Glyco_hydro_3_C"/>
</dbReference>
<organism evidence="7 8">
    <name type="scientific">Dinghuibacter silviterrae</name>
    <dbReference type="NCBI Taxonomy" id="1539049"/>
    <lineage>
        <taxon>Bacteria</taxon>
        <taxon>Pseudomonadati</taxon>
        <taxon>Bacteroidota</taxon>
        <taxon>Chitinophagia</taxon>
        <taxon>Chitinophagales</taxon>
        <taxon>Chitinophagaceae</taxon>
        <taxon>Dinghuibacter</taxon>
    </lineage>
</organism>
<dbReference type="Pfam" id="PF14310">
    <property type="entry name" value="Fn3-like"/>
    <property type="match status" value="1"/>
</dbReference>
<proteinExistence type="inferred from homology"/>